<evidence type="ECO:0000313" key="12">
    <source>
        <dbReference type="Proteomes" id="UP000027186"/>
    </source>
</evidence>
<evidence type="ECO:0000256" key="4">
    <source>
        <dbReference type="ARBA" id="ARBA00016244"/>
    </source>
</evidence>
<evidence type="ECO:0000313" key="14">
    <source>
        <dbReference type="Proteomes" id="UP001628281"/>
    </source>
</evidence>
<geneLocation type="plasmid" evidence="9 12">
    <name>AbAZ39_p1</name>
</geneLocation>
<dbReference type="OrthoDB" id="7181295at2"/>
<proteinExistence type="inferred from homology"/>
<geneLocation type="plasmid" evidence="11">
    <name>p42unnamed</name>
</geneLocation>
<feature type="domain" description="Flagellar hook-associated protein FlgK helical" evidence="8">
    <location>
        <begin position="86"/>
        <end position="306"/>
    </location>
</feature>
<name>A0A060DSQ0_9PROT</name>
<dbReference type="GO" id="GO:0005576">
    <property type="term" value="C:extracellular region"/>
    <property type="evidence" value="ECO:0007669"/>
    <property type="project" value="UniProtKB-SubCell"/>
</dbReference>
<evidence type="ECO:0000313" key="10">
    <source>
        <dbReference type="EMBL" id="MFL7904458.1"/>
    </source>
</evidence>
<dbReference type="Proteomes" id="UP001628281">
    <property type="component" value="Unassembled WGS sequence"/>
</dbReference>
<reference evidence="11 13" key="2">
    <citation type="submission" date="2018-01" db="EMBL/GenBank/DDBJ databases">
        <title>Whole genome sequence of Azospirillum brasilense REC3 isolated from strawberry roots.</title>
        <authorList>
            <person name="Fontana C.A."/>
            <person name="Salazar S.M."/>
            <person name="Bassi D."/>
            <person name="Puglisi E."/>
            <person name="Lovaisa N.C."/>
            <person name="Toffoli L.M."/>
            <person name="Pedraza R."/>
            <person name="Cocconcelli P.S."/>
        </authorList>
    </citation>
    <scope>NUCLEOTIDE SEQUENCE [LARGE SCALE GENOMIC DNA]</scope>
    <source>
        <strain evidence="11 13">REC3</strain>
        <plasmid evidence="11">p42unnamed</plasmid>
    </source>
</reference>
<comment type="subcellular location">
    <subcellularLocation>
        <location evidence="1">Bacterial flagellum</location>
    </subcellularLocation>
    <subcellularLocation>
        <location evidence="2">Secreted</location>
    </subcellularLocation>
</comment>
<keyword evidence="9" id="KW-0282">Flagellum</keyword>
<keyword evidence="9" id="KW-0969">Cilium</keyword>
<dbReference type="PANTHER" id="PTHR30033">
    <property type="entry name" value="FLAGELLAR HOOK-ASSOCIATED PROTEIN 1"/>
    <property type="match status" value="1"/>
</dbReference>
<dbReference type="InterPro" id="IPR010930">
    <property type="entry name" value="Flg_bb/hook_C_dom"/>
</dbReference>
<evidence type="ECO:0000256" key="1">
    <source>
        <dbReference type="ARBA" id="ARBA00004365"/>
    </source>
</evidence>
<dbReference type="InterPro" id="IPR002371">
    <property type="entry name" value="FlgK"/>
</dbReference>
<sequence>MSLFGALGSATASLRAVQAQVKLVSDNVARADDPTRTRHTVSNVLDSNGFVLTSQYRREVDSALLSQVQDLTAREGSSATKSSYMQQLGDLLRTTSGKPQLNQYAEAFQTAWKAVETSPESEVAQYQLIQAADTFAREINRVSQGVEDMDREIQGDLSQSVGEVNRLLKEIESINNNIVSLQGYGSAGNEVADKRDGLIRELSTYVGVRTMARPDGRIAVFTPTGLALVDSQAANLSYEGGNINLTVGNQVTNVNQHLKEGKVAALMNLRADGSTANPPQAASADPTTEVIRKLRSQLDAYAQMFTGSTKPGEPTSFRDAYDQAKTVPGEEGTQFFMGNDRFTIHVNENLLNNTKKLKSAAVKDVVTALSATGRSFQSDGLKLEGASFSSITSNITGGWMSAAKTAMDKSSLDKDSRQILEERYHATTGVNIDEEIANLQQLQTSYAASARVMQVANTMFDALEAIVR</sequence>
<evidence type="ECO:0000256" key="2">
    <source>
        <dbReference type="ARBA" id="ARBA00004613"/>
    </source>
</evidence>
<evidence type="ECO:0000256" key="5">
    <source>
        <dbReference type="ARBA" id="ARBA00022525"/>
    </source>
</evidence>
<keyword evidence="9" id="KW-0966">Cell projection</keyword>
<protein>
    <recommendedName>
        <fullName evidence="4">Flagellar hook-associated protein 1</fullName>
    </recommendedName>
</protein>
<dbReference type="GO" id="GO:0009424">
    <property type="term" value="C:bacterial-type flagellum hook"/>
    <property type="evidence" value="ECO:0007669"/>
    <property type="project" value="InterPro"/>
</dbReference>
<reference evidence="10 14" key="3">
    <citation type="submission" date="2024-11" db="EMBL/GenBank/DDBJ databases">
        <title>Draft genome sequences of two bacteria associated to sugarcane roots in Colombia.</title>
        <authorList>
            <person name="Pardo-Diaz S."/>
            <person name="Masmela-Mendoza J."/>
            <person name="Delgadillo-Duran P."/>
            <person name="Bautista E.J."/>
            <person name="Rojas-Tapias D.F."/>
        </authorList>
    </citation>
    <scope>NUCLEOTIDE SEQUENCE [LARGE SCALE GENOMIC DNA]</scope>
    <source>
        <strain evidence="10 14">Ap18</strain>
    </source>
</reference>
<keyword evidence="9" id="KW-0614">Plasmid</keyword>
<reference evidence="9 12" key="1">
    <citation type="journal article" date="2014" name="Genome Announc.">
        <title>Complete Genome Sequence of the Model Rhizosphere Strain Azospirillum brasilense Az39, Successfully Applied in Agriculture.</title>
        <authorList>
            <person name="Rivera D."/>
            <person name="Revale S."/>
            <person name="Molina R."/>
            <person name="Gualpa J."/>
            <person name="Puente M."/>
            <person name="Maroniche G."/>
            <person name="Paris G."/>
            <person name="Baker D."/>
            <person name="Clavijo B."/>
            <person name="McLay K."/>
            <person name="Spaepen S."/>
            <person name="Perticari A."/>
            <person name="Vazquez M."/>
            <person name="Wisniewski-Dye F."/>
            <person name="Watkins C."/>
            <person name="Martinez-Abarca F."/>
            <person name="Vanderleyden J."/>
            <person name="Cassan F."/>
        </authorList>
    </citation>
    <scope>NUCLEOTIDE SEQUENCE [LARGE SCALE GENOMIC DNA]</scope>
    <source>
        <strain evidence="9 12">Az39</strain>
        <plasmid evidence="9">AbAZ39_p1</plasmid>
    </source>
</reference>
<dbReference type="EMBL" id="POWG01000062">
    <property type="protein sequence ID" value="PNQ95080.1"/>
    <property type="molecule type" value="Genomic_DNA"/>
</dbReference>
<dbReference type="Pfam" id="PF06429">
    <property type="entry name" value="Flg_bbr_C"/>
    <property type="match status" value="1"/>
</dbReference>
<evidence type="ECO:0000256" key="6">
    <source>
        <dbReference type="ARBA" id="ARBA00023143"/>
    </source>
</evidence>
<dbReference type="Proteomes" id="UP000236268">
    <property type="component" value="Unassembled WGS sequence"/>
</dbReference>
<keyword evidence="5" id="KW-0964">Secreted</keyword>
<evidence type="ECO:0000313" key="13">
    <source>
        <dbReference type="Proteomes" id="UP000236268"/>
    </source>
</evidence>
<dbReference type="NCBIfam" id="TIGR02492">
    <property type="entry name" value="flgK_ends"/>
    <property type="match status" value="1"/>
</dbReference>
<comment type="similarity">
    <text evidence="3">Belongs to the flagella basal body rod proteins family.</text>
</comment>
<feature type="domain" description="Flagellar basal-body/hook protein C-terminal" evidence="7">
    <location>
        <begin position="428"/>
        <end position="463"/>
    </location>
</feature>
<dbReference type="Pfam" id="PF22638">
    <property type="entry name" value="FlgK_D1"/>
    <property type="match status" value="1"/>
</dbReference>
<evidence type="ECO:0000259" key="8">
    <source>
        <dbReference type="Pfam" id="PF22638"/>
    </source>
</evidence>
<evidence type="ECO:0000259" key="7">
    <source>
        <dbReference type="Pfam" id="PF06429"/>
    </source>
</evidence>
<keyword evidence="14" id="KW-1185">Reference proteome</keyword>
<dbReference type="Proteomes" id="UP000027186">
    <property type="component" value="Plasmid AbAZ39_p1"/>
</dbReference>
<dbReference type="PANTHER" id="PTHR30033:SF1">
    <property type="entry name" value="FLAGELLAR HOOK-ASSOCIATED PROTEIN 1"/>
    <property type="match status" value="1"/>
</dbReference>
<dbReference type="SUPFAM" id="SSF64518">
    <property type="entry name" value="Phase 1 flagellin"/>
    <property type="match status" value="1"/>
</dbReference>
<evidence type="ECO:0000313" key="11">
    <source>
        <dbReference type="EMBL" id="PNQ95080.1"/>
    </source>
</evidence>
<dbReference type="EMBL" id="JBJLSN010000049">
    <property type="protein sequence ID" value="MFL7904458.1"/>
    <property type="molecule type" value="Genomic_DNA"/>
</dbReference>
<dbReference type="InterPro" id="IPR053927">
    <property type="entry name" value="FlgK_helical"/>
</dbReference>
<organism evidence="9 12">
    <name type="scientific">Azospirillum argentinense</name>
    <dbReference type="NCBI Taxonomy" id="2970906"/>
    <lineage>
        <taxon>Bacteria</taxon>
        <taxon>Pseudomonadati</taxon>
        <taxon>Pseudomonadota</taxon>
        <taxon>Alphaproteobacteria</taxon>
        <taxon>Rhodospirillales</taxon>
        <taxon>Azospirillaceae</taxon>
        <taxon>Azospirillum</taxon>
    </lineage>
</organism>
<evidence type="ECO:0000256" key="3">
    <source>
        <dbReference type="ARBA" id="ARBA00009677"/>
    </source>
</evidence>
<accession>A0A2K1FRC7</accession>
<dbReference type="EMBL" id="CP007794">
    <property type="protein sequence ID" value="AIB14208.1"/>
    <property type="molecule type" value="Genomic_DNA"/>
</dbReference>
<dbReference type="AlphaFoldDB" id="A0A060DSQ0"/>
<dbReference type="GO" id="GO:0005198">
    <property type="term" value="F:structural molecule activity"/>
    <property type="evidence" value="ECO:0007669"/>
    <property type="project" value="InterPro"/>
</dbReference>
<evidence type="ECO:0000313" key="9">
    <source>
        <dbReference type="EMBL" id="AIB14208.1"/>
    </source>
</evidence>
<accession>A0A060DSQ0</accession>
<dbReference type="KEGG" id="abq:ABAZ39_20010"/>
<keyword evidence="6" id="KW-0975">Bacterial flagellum</keyword>
<dbReference type="RefSeq" id="WP_040134458.1">
    <property type="nucleotide sequence ID" value="NZ_CP007794.1"/>
</dbReference>
<gene>
    <name evidence="10" type="primary">flgK</name>
    <name evidence="9" type="ORF">ABAZ39_20010</name>
    <name evidence="10" type="ORF">ACJ41P_25240</name>
    <name evidence="11" type="ORF">C1S70_30865</name>
</gene>
<dbReference type="GO" id="GO:0044780">
    <property type="term" value="P:bacterial-type flagellum assembly"/>
    <property type="evidence" value="ECO:0007669"/>
    <property type="project" value="InterPro"/>
</dbReference>